<evidence type="ECO:0000313" key="1">
    <source>
        <dbReference type="EMBL" id="KEQ63330.1"/>
    </source>
</evidence>
<dbReference type="GeneID" id="63914921"/>
<dbReference type="InterPro" id="IPR021838">
    <property type="entry name" value="DUF3431"/>
</dbReference>
<dbReference type="AlphaFoldDB" id="A0A074VRE8"/>
<name>A0A074VRE8_AURM1</name>
<reference evidence="1 2" key="1">
    <citation type="journal article" date="2014" name="BMC Genomics">
        <title>Genome sequencing of four Aureobasidium pullulans varieties: biotechnological potential, stress tolerance, and description of new species.</title>
        <authorList>
            <person name="Gostin Ar C."/>
            <person name="Ohm R.A."/>
            <person name="Kogej T."/>
            <person name="Sonjak S."/>
            <person name="Turk M."/>
            <person name="Zajc J."/>
            <person name="Zalar P."/>
            <person name="Grube M."/>
            <person name="Sun H."/>
            <person name="Han J."/>
            <person name="Sharma A."/>
            <person name="Chiniquy J."/>
            <person name="Ngan C.Y."/>
            <person name="Lipzen A."/>
            <person name="Barry K."/>
            <person name="Grigoriev I.V."/>
            <person name="Gunde-Cimerman N."/>
        </authorList>
    </citation>
    <scope>NUCLEOTIDE SEQUENCE [LARGE SCALE GENOMIC DNA]</scope>
    <source>
        <strain evidence="1 2">CBS 110374</strain>
    </source>
</reference>
<keyword evidence="2" id="KW-1185">Reference proteome</keyword>
<gene>
    <name evidence="1" type="ORF">M437DRAFT_47898</name>
</gene>
<sequence>MKSRYRLLGAASICLLVSTYYLFRLRQVYLPAGITINNGEYLNQDYPATTKLSIKTVVASQSRDNTTWLPTLFPAWNHDIFVADQPSAALSVPRNKGREGMTYLTFIINNYSSLPDIVIFLHAERYQWHNDDPLYDGARTLSRLQLPSILEQGYVNLRCVWTLGCPKEIRPLDHPVDEITSETSADQVYAAAFRELFPDVLVPEIIGASCCAQFAVTRETILKRPREDYERYQRWLLETGLEDGLSGRIMEYSWHIIFGKEAVFCPRAEDCYCKVYGLCDLQCDEEGKCREQYTLPPYSTLPQGWPWYGWDGQWQNASAM</sequence>
<dbReference type="HOGENOM" id="CLU_031559_3_0_1"/>
<organism evidence="1 2">
    <name type="scientific">Aureobasidium melanogenum (strain CBS 110374)</name>
    <name type="common">Aureobasidium pullulans var. melanogenum</name>
    <dbReference type="NCBI Taxonomy" id="1043003"/>
    <lineage>
        <taxon>Eukaryota</taxon>
        <taxon>Fungi</taxon>
        <taxon>Dikarya</taxon>
        <taxon>Ascomycota</taxon>
        <taxon>Pezizomycotina</taxon>
        <taxon>Dothideomycetes</taxon>
        <taxon>Dothideomycetidae</taxon>
        <taxon>Dothideales</taxon>
        <taxon>Saccotheciaceae</taxon>
        <taxon>Aureobasidium</taxon>
    </lineage>
</organism>
<dbReference type="EMBL" id="KL584832">
    <property type="protein sequence ID" value="KEQ63330.1"/>
    <property type="molecule type" value="Genomic_DNA"/>
</dbReference>
<dbReference type="PANTHER" id="PTHR37490:SF3">
    <property type="entry name" value="DUF3431 DOMAIN CONTAINING PROTEIN"/>
    <property type="match status" value="1"/>
</dbReference>
<dbReference type="Proteomes" id="UP000030672">
    <property type="component" value="Unassembled WGS sequence"/>
</dbReference>
<dbReference type="PANTHER" id="PTHR37490">
    <property type="entry name" value="EXPRESSED PROTEIN"/>
    <property type="match status" value="1"/>
</dbReference>
<accession>A0A074VRE8</accession>
<evidence type="ECO:0000313" key="2">
    <source>
        <dbReference type="Proteomes" id="UP000030672"/>
    </source>
</evidence>
<dbReference type="Pfam" id="PF11913">
    <property type="entry name" value="DUF3431"/>
    <property type="match status" value="1"/>
</dbReference>
<proteinExistence type="predicted"/>
<dbReference type="RefSeq" id="XP_040880353.1">
    <property type="nucleotide sequence ID" value="XM_041021548.1"/>
</dbReference>
<protein>
    <submittedName>
        <fullName evidence="1">Uncharacterized protein</fullName>
    </submittedName>
</protein>